<comment type="caution">
    <text evidence="11">The sequence shown here is derived from an EMBL/GenBank/DDBJ whole genome shotgun (WGS) entry which is preliminary data.</text>
</comment>
<feature type="domain" description="Multidrug resistance protein MdtA-like C-terminal permuted SH3" evidence="10">
    <location>
        <begin position="253"/>
        <end position="311"/>
    </location>
</feature>
<dbReference type="EMBL" id="BMXT01000002">
    <property type="protein sequence ID" value="GGY27682.1"/>
    <property type="molecule type" value="Genomic_DNA"/>
</dbReference>
<dbReference type="PANTHER" id="PTHR30469:SF36">
    <property type="entry name" value="BLL3903 PROTEIN"/>
    <property type="match status" value="1"/>
</dbReference>
<evidence type="ECO:0000313" key="12">
    <source>
        <dbReference type="Proteomes" id="UP000621898"/>
    </source>
</evidence>
<evidence type="ECO:0000256" key="4">
    <source>
        <dbReference type="ARBA" id="ARBA00022475"/>
    </source>
</evidence>
<keyword evidence="4" id="KW-1003">Cell membrane</keyword>
<dbReference type="Pfam" id="PF25944">
    <property type="entry name" value="Beta-barrel_RND"/>
    <property type="match status" value="1"/>
</dbReference>
<evidence type="ECO:0000256" key="6">
    <source>
        <dbReference type="ARBA" id="ARBA00023136"/>
    </source>
</evidence>
<evidence type="ECO:0000259" key="7">
    <source>
        <dbReference type="Pfam" id="PF25876"/>
    </source>
</evidence>
<keyword evidence="12" id="KW-1185">Reference proteome</keyword>
<reference evidence="12" key="1">
    <citation type="journal article" date="2019" name="Int. J. Syst. Evol. Microbiol.">
        <title>The Global Catalogue of Microorganisms (GCM) 10K type strain sequencing project: providing services to taxonomists for standard genome sequencing and annotation.</title>
        <authorList>
            <consortium name="The Broad Institute Genomics Platform"/>
            <consortium name="The Broad Institute Genome Sequencing Center for Infectious Disease"/>
            <person name="Wu L."/>
            <person name="Ma J."/>
        </authorList>
    </citation>
    <scope>NUCLEOTIDE SEQUENCE [LARGE SCALE GENOMIC DNA]</scope>
    <source>
        <strain evidence="12">KCTC 22232</strain>
    </source>
</reference>
<dbReference type="InterPro" id="IPR058627">
    <property type="entry name" value="MdtA-like_C"/>
</dbReference>
<protein>
    <recommendedName>
        <fullName evidence="13">Membrane fusion protein, multidrug efflux system</fullName>
    </recommendedName>
</protein>
<evidence type="ECO:0000259" key="10">
    <source>
        <dbReference type="Pfam" id="PF25967"/>
    </source>
</evidence>
<organism evidence="11 12">
    <name type="scientific">Rhodanobacter panaciterrae</name>
    <dbReference type="NCBI Taxonomy" id="490572"/>
    <lineage>
        <taxon>Bacteria</taxon>
        <taxon>Pseudomonadati</taxon>
        <taxon>Pseudomonadota</taxon>
        <taxon>Gammaproteobacteria</taxon>
        <taxon>Lysobacterales</taxon>
        <taxon>Rhodanobacteraceae</taxon>
        <taxon>Rhodanobacter</taxon>
    </lineage>
</organism>
<feature type="domain" description="Multidrug resistance protein MdtA-like alpha-helical hairpin" evidence="7">
    <location>
        <begin position="62"/>
        <end position="131"/>
    </location>
</feature>
<dbReference type="InterPro" id="IPR006143">
    <property type="entry name" value="RND_pump_MFP"/>
</dbReference>
<dbReference type="Pfam" id="PF25876">
    <property type="entry name" value="HH_MFP_RND"/>
    <property type="match status" value="1"/>
</dbReference>
<name>A0ABQ2ZZA9_9GAMM</name>
<evidence type="ECO:0008006" key="13">
    <source>
        <dbReference type="Google" id="ProtNLM"/>
    </source>
</evidence>
<dbReference type="SUPFAM" id="SSF111369">
    <property type="entry name" value="HlyD-like secretion proteins"/>
    <property type="match status" value="1"/>
</dbReference>
<dbReference type="Gene3D" id="2.40.30.170">
    <property type="match status" value="1"/>
</dbReference>
<feature type="domain" description="Multidrug resistance protein MdtA-like barrel-sandwich hybrid" evidence="8">
    <location>
        <begin position="22"/>
        <end position="162"/>
    </location>
</feature>
<dbReference type="Pfam" id="PF25967">
    <property type="entry name" value="RND-MFP_C"/>
    <property type="match status" value="1"/>
</dbReference>
<dbReference type="InterPro" id="IPR058625">
    <property type="entry name" value="MdtA-like_BSH"/>
</dbReference>
<keyword evidence="3" id="KW-0813">Transport</keyword>
<comment type="subcellular location">
    <subcellularLocation>
        <location evidence="1">Cell membrane</location>
    </subcellularLocation>
</comment>
<proteinExistence type="inferred from homology"/>
<dbReference type="InterPro" id="IPR058624">
    <property type="entry name" value="MdtA-like_HH"/>
</dbReference>
<evidence type="ECO:0000259" key="8">
    <source>
        <dbReference type="Pfam" id="PF25917"/>
    </source>
</evidence>
<comment type="similarity">
    <text evidence="2">Belongs to the membrane fusion protein (MFP) (TC 8.A.1) family.</text>
</comment>
<keyword evidence="6" id="KW-0472">Membrane</keyword>
<gene>
    <name evidence="11" type="ORF">GCM10008098_20960</name>
</gene>
<dbReference type="Proteomes" id="UP000621898">
    <property type="component" value="Unassembled WGS sequence"/>
</dbReference>
<evidence type="ECO:0000256" key="2">
    <source>
        <dbReference type="ARBA" id="ARBA00009477"/>
    </source>
</evidence>
<evidence type="ECO:0000256" key="3">
    <source>
        <dbReference type="ARBA" id="ARBA00022448"/>
    </source>
</evidence>
<dbReference type="NCBIfam" id="TIGR01730">
    <property type="entry name" value="RND_mfp"/>
    <property type="match status" value="1"/>
</dbReference>
<dbReference type="Gene3D" id="2.40.420.20">
    <property type="match status" value="1"/>
</dbReference>
<dbReference type="InterPro" id="IPR058626">
    <property type="entry name" value="MdtA-like_b-barrel"/>
</dbReference>
<evidence type="ECO:0000313" key="11">
    <source>
        <dbReference type="EMBL" id="GGY27682.1"/>
    </source>
</evidence>
<evidence type="ECO:0000256" key="5">
    <source>
        <dbReference type="ARBA" id="ARBA00022519"/>
    </source>
</evidence>
<dbReference type="Gene3D" id="2.40.50.100">
    <property type="match status" value="1"/>
</dbReference>
<evidence type="ECO:0000256" key="1">
    <source>
        <dbReference type="ARBA" id="ARBA00004236"/>
    </source>
</evidence>
<sequence length="326" mass="34146">MATRGDVDLSLKQVGSVEAWSTVTVSSLVDGQIQSLAFVPGAHVHKGDLIAQIDPRPLRAQLDQTIGVVARDQANLVKARADLARYTPLLAKGYVAQTDIDTYKANLGVAAAALQSDRAAQEFARTQLGFTRITAPSDGVLGAPLVYPGAAITANTTGIVVLNQIEPVWVTFALPQDSLPAVRQAQARGAVTVQAQLDGDSGKPISGTLEFINNAVDVTTSTITLKARFDNADDRLTPGQFVNVTLPTTRIANAVSVPVVAIQNSSTGSFVFVLKPDGTIEQRPITTGTSTADRTVIDKGLAAGEQVVVDGQMLLVDGSHARVSAN</sequence>
<dbReference type="Gene3D" id="1.10.287.470">
    <property type="entry name" value="Helix hairpin bin"/>
    <property type="match status" value="1"/>
</dbReference>
<keyword evidence="5" id="KW-0997">Cell inner membrane</keyword>
<dbReference type="Pfam" id="PF25917">
    <property type="entry name" value="BSH_RND"/>
    <property type="match status" value="1"/>
</dbReference>
<evidence type="ECO:0000259" key="9">
    <source>
        <dbReference type="Pfam" id="PF25944"/>
    </source>
</evidence>
<dbReference type="PANTHER" id="PTHR30469">
    <property type="entry name" value="MULTIDRUG RESISTANCE PROTEIN MDTA"/>
    <property type="match status" value="1"/>
</dbReference>
<accession>A0ABQ2ZZA9</accession>
<feature type="domain" description="Multidrug resistance protein MdtA-like beta-barrel" evidence="9">
    <location>
        <begin position="167"/>
        <end position="246"/>
    </location>
</feature>